<dbReference type="Proteomes" id="UP000248724">
    <property type="component" value="Unassembled WGS sequence"/>
</dbReference>
<reference evidence="2 3" key="1">
    <citation type="journal article" date="2017" name="Nature">
        <title>Atmospheric trace gases support primary production in Antarctic desert surface soil.</title>
        <authorList>
            <person name="Ji M."/>
            <person name="Greening C."/>
            <person name="Vanwonterghem I."/>
            <person name="Carere C.R."/>
            <person name="Bay S.K."/>
            <person name="Steen J.A."/>
            <person name="Montgomery K."/>
            <person name="Lines T."/>
            <person name="Beardall J."/>
            <person name="van Dorst J."/>
            <person name="Snape I."/>
            <person name="Stott M.B."/>
            <person name="Hugenholtz P."/>
            <person name="Ferrari B.C."/>
        </authorList>
    </citation>
    <scope>NUCLEOTIDE SEQUENCE [LARGE SCALE GENOMIC DNA]</scope>
    <source>
        <strain evidence="2">RRmetagenome_bin12</strain>
    </source>
</reference>
<protein>
    <submittedName>
        <fullName evidence="2">Uncharacterized protein</fullName>
    </submittedName>
</protein>
<accession>A0A934K0I2</accession>
<organism evidence="2 3">
    <name type="scientific">Candidatus Aeolococcus gillhamiae</name>
    <dbReference type="NCBI Taxonomy" id="3127015"/>
    <lineage>
        <taxon>Bacteria</taxon>
        <taxon>Bacillati</taxon>
        <taxon>Candidatus Dormiibacterota</taxon>
        <taxon>Candidatus Dormibacteria</taxon>
        <taxon>Candidatus Aeolococcales</taxon>
        <taxon>Candidatus Aeolococcaceae</taxon>
        <taxon>Candidatus Aeolococcus</taxon>
    </lineage>
</organism>
<evidence type="ECO:0000313" key="1">
    <source>
        <dbReference type="EMBL" id="MBJ7596290.1"/>
    </source>
</evidence>
<accession>A0A2W6A823</accession>
<evidence type="ECO:0000313" key="2">
    <source>
        <dbReference type="EMBL" id="PZR79644.1"/>
    </source>
</evidence>
<name>A0A2W6A823_9BACT</name>
<reference evidence="1 4" key="3">
    <citation type="submission" date="2020-10" db="EMBL/GenBank/DDBJ databases">
        <title>Ca. Dormibacterota MAGs.</title>
        <authorList>
            <person name="Montgomery K."/>
        </authorList>
    </citation>
    <scope>NUCLEOTIDE SEQUENCE [LARGE SCALE GENOMIC DNA]</scope>
    <source>
        <strain evidence="1">SC8812_S17_18</strain>
    </source>
</reference>
<dbReference type="EMBL" id="QHBU01000196">
    <property type="protein sequence ID" value="PZR79644.1"/>
    <property type="molecule type" value="Genomic_DNA"/>
</dbReference>
<gene>
    <name evidence="2" type="ORF">DLM65_10250</name>
    <name evidence="1" type="ORF">JF886_15790</name>
</gene>
<comment type="caution">
    <text evidence="2">The sequence shown here is derived from an EMBL/GenBank/DDBJ whole genome shotgun (WGS) entry which is preliminary data.</text>
</comment>
<dbReference type="Proteomes" id="UP000606991">
    <property type="component" value="Unassembled WGS sequence"/>
</dbReference>
<dbReference type="RefSeq" id="WP_337314205.1">
    <property type="nucleotide sequence ID" value="NZ_JAEKNS010000156.1"/>
</dbReference>
<evidence type="ECO:0000313" key="3">
    <source>
        <dbReference type="Proteomes" id="UP000248724"/>
    </source>
</evidence>
<dbReference type="AlphaFoldDB" id="A0A2W6A823"/>
<dbReference type="EMBL" id="JAEKNS010000156">
    <property type="protein sequence ID" value="MBJ7596290.1"/>
    <property type="molecule type" value="Genomic_DNA"/>
</dbReference>
<sequence length="103" mass="11046">MEGNKQRLISLRVSESDYANLTRQANGLGLKPAVFARVLLRSGLSATPGSRRHSLAEFHEALAALDALAPADEPAIAGVEEIRRARAEREAERADLLGYAPPG</sequence>
<proteinExistence type="predicted"/>
<evidence type="ECO:0000313" key="4">
    <source>
        <dbReference type="Proteomes" id="UP000606991"/>
    </source>
</evidence>
<reference evidence="2" key="2">
    <citation type="submission" date="2018-05" db="EMBL/GenBank/DDBJ databases">
        <authorList>
            <person name="Ferrari B."/>
        </authorList>
    </citation>
    <scope>NUCLEOTIDE SEQUENCE</scope>
    <source>
        <strain evidence="2">RRmetagenome_bin12</strain>
    </source>
</reference>